<gene>
    <name evidence="2" type="ORF">Plil01_000488700</name>
</gene>
<feature type="compositionally biased region" description="Low complexity" evidence="1">
    <location>
        <begin position="117"/>
        <end position="133"/>
    </location>
</feature>
<comment type="caution">
    <text evidence="2">The sequence shown here is derived from an EMBL/GenBank/DDBJ whole genome shotgun (WGS) entry which is preliminary data.</text>
</comment>
<proteinExistence type="predicted"/>
<evidence type="ECO:0000313" key="2">
    <source>
        <dbReference type="EMBL" id="GMF14687.1"/>
    </source>
</evidence>
<accession>A0A9W6WIR6</accession>
<dbReference type="Proteomes" id="UP001165083">
    <property type="component" value="Unassembled WGS sequence"/>
</dbReference>
<sequence length="133" mass="13967">MALLTSSNVRVSELIEQKGVAAGNITKEQLEQQFERACTAHCSSNCIGRLTNSNKHDRKLAKEKSGVWLASDTEDTKALIKGGKPASDTRRRAVTGGGLASTADRDADSVQRRNPRSRGIAGSAGGAARSAAS</sequence>
<organism evidence="2 3">
    <name type="scientific">Phytophthora lilii</name>
    <dbReference type="NCBI Taxonomy" id="2077276"/>
    <lineage>
        <taxon>Eukaryota</taxon>
        <taxon>Sar</taxon>
        <taxon>Stramenopiles</taxon>
        <taxon>Oomycota</taxon>
        <taxon>Peronosporomycetes</taxon>
        <taxon>Peronosporales</taxon>
        <taxon>Peronosporaceae</taxon>
        <taxon>Phytophthora</taxon>
    </lineage>
</organism>
<evidence type="ECO:0000256" key="1">
    <source>
        <dbReference type="SAM" id="MobiDB-lite"/>
    </source>
</evidence>
<protein>
    <submittedName>
        <fullName evidence="2">Unnamed protein product</fullName>
    </submittedName>
</protein>
<keyword evidence="3" id="KW-1185">Reference proteome</keyword>
<name>A0A9W6WIR6_9STRA</name>
<dbReference type="EMBL" id="BSXW01000204">
    <property type="protein sequence ID" value="GMF14687.1"/>
    <property type="molecule type" value="Genomic_DNA"/>
</dbReference>
<evidence type="ECO:0000313" key="3">
    <source>
        <dbReference type="Proteomes" id="UP001165083"/>
    </source>
</evidence>
<dbReference type="AlphaFoldDB" id="A0A9W6WIR6"/>
<feature type="region of interest" description="Disordered" evidence="1">
    <location>
        <begin position="79"/>
        <end position="133"/>
    </location>
</feature>
<reference evidence="2" key="1">
    <citation type="submission" date="2023-04" db="EMBL/GenBank/DDBJ databases">
        <title>Phytophthora lilii NBRC 32176.</title>
        <authorList>
            <person name="Ichikawa N."/>
            <person name="Sato H."/>
            <person name="Tonouchi N."/>
        </authorList>
    </citation>
    <scope>NUCLEOTIDE SEQUENCE</scope>
    <source>
        <strain evidence="2">NBRC 32176</strain>
    </source>
</reference>